<dbReference type="EMBL" id="JBJQND010000017">
    <property type="protein sequence ID" value="KAL3843242.1"/>
    <property type="molecule type" value="Genomic_DNA"/>
</dbReference>
<accession>A0ABD3U1I4</accession>
<evidence type="ECO:0000256" key="2">
    <source>
        <dbReference type="SAM" id="SignalP"/>
    </source>
</evidence>
<dbReference type="Proteomes" id="UP001634394">
    <property type="component" value="Unassembled WGS sequence"/>
</dbReference>
<sequence>MFGVSASVSVFFLFTSLSFLCDVATGEYCIYYDSLGTKTMWCSTGCCGSYYNRACCGYSLPGAIAGGILGFIFLVGIIVTITICFCPCIWCPFNLMNRSSRAAFTKQEADGPLIAKDQRNYQAVI</sequence>
<keyword evidence="2" id="KW-0732">Signal</keyword>
<dbReference type="AlphaFoldDB" id="A0ABD3U1I4"/>
<feature type="chain" id="PRO_5044839392" evidence="2">
    <location>
        <begin position="27"/>
        <end position="125"/>
    </location>
</feature>
<protein>
    <submittedName>
        <fullName evidence="3">Uncharacterized protein</fullName>
    </submittedName>
</protein>
<keyword evidence="4" id="KW-1185">Reference proteome</keyword>
<keyword evidence="1" id="KW-0472">Membrane</keyword>
<organism evidence="3 4">
    <name type="scientific">Sinanodonta woodiana</name>
    <name type="common">Chinese pond mussel</name>
    <name type="synonym">Anodonta woodiana</name>
    <dbReference type="NCBI Taxonomy" id="1069815"/>
    <lineage>
        <taxon>Eukaryota</taxon>
        <taxon>Metazoa</taxon>
        <taxon>Spiralia</taxon>
        <taxon>Lophotrochozoa</taxon>
        <taxon>Mollusca</taxon>
        <taxon>Bivalvia</taxon>
        <taxon>Autobranchia</taxon>
        <taxon>Heteroconchia</taxon>
        <taxon>Palaeoheterodonta</taxon>
        <taxon>Unionida</taxon>
        <taxon>Unionoidea</taxon>
        <taxon>Unionidae</taxon>
        <taxon>Unioninae</taxon>
        <taxon>Sinanodonta</taxon>
    </lineage>
</organism>
<name>A0ABD3U1I4_SINWO</name>
<evidence type="ECO:0000256" key="1">
    <source>
        <dbReference type="SAM" id="Phobius"/>
    </source>
</evidence>
<feature type="transmembrane region" description="Helical" evidence="1">
    <location>
        <begin position="68"/>
        <end position="91"/>
    </location>
</feature>
<evidence type="ECO:0000313" key="4">
    <source>
        <dbReference type="Proteomes" id="UP001634394"/>
    </source>
</evidence>
<comment type="caution">
    <text evidence="3">The sequence shown here is derived from an EMBL/GenBank/DDBJ whole genome shotgun (WGS) entry which is preliminary data.</text>
</comment>
<gene>
    <name evidence="3" type="ORF">ACJMK2_021184</name>
</gene>
<proteinExistence type="predicted"/>
<reference evidence="3 4" key="1">
    <citation type="submission" date="2024-11" db="EMBL/GenBank/DDBJ databases">
        <title>Chromosome-level genome assembly of the freshwater bivalve Anodonta woodiana.</title>
        <authorList>
            <person name="Chen X."/>
        </authorList>
    </citation>
    <scope>NUCLEOTIDE SEQUENCE [LARGE SCALE GENOMIC DNA]</scope>
    <source>
        <strain evidence="3">MN2024</strain>
        <tissue evidence="3">Gills</tissue>
    </source>
</reference>
<keyword evidence="1" id="KW-0812">Transmembrane</keyword>
<evidence type="ECO:0000313" key="3">
    <source>
        <dbReference type="EMBL" id="KAL3843242.1"/>
    </source>
</evidence>
<keyword evidence="1" id="KW-1133">Transmembrane helix</keyword>
<feature type="signal peptide" evidence="2">
    <location>
        <begin position="1"/>
        <end position="26"/>
    </location>
</feature>